<keyword evidence="2" id="KW-1185">Reference proteome</keyword>
<proteinExistence type="predicted"/>
<reference evidence="1" key="1">
    <citation type="journal article" date="2014" name="Int. J. Syst. Evol. Microbiol.">
        <title>Complete genome sequence of Corynebacterium casei LMG S-19264T (=DSM 44701T), isolated from a smear-ripened cheese.</title>
        <authorList>
            <consortium name="US DOE Joint Genome Institute (JGI-PGF)"/>
            <person name="Walter F."/>
            <person name="Albersmeier A."/>
            <person name="Kalinowski J."/>
            <person name="Ruckert C."/>
        </authorList>
    </citation>
    <scope>NUCLEOTIDE SEQUENCE</scope>
    <source>
        <strain evidence="1">CGMCC 1.12777</strain>
    </source>
</reference>
<organism evidence="1 2">
    <name type="scientific">Pullulanibacillus pueri</name>
    <dbReference type="NCBI Taxonomy" id="1437324"/>
    <lineage>
        <taxon>Bacteria</taxon>
        <taxon>Bacillati</taxon>
        <taxon>Bacillota</taxon>
        <taxon>Bacilli</taxon>
        <taxon>Bacillales</taxon>
        <taxon>Sporolactobacillaceae</taxon>
        <taxon>Pullulanibacillus</taxon>
    </lineage>
</organism>
<protein>
    <submittedName>
        <fullName evidence="1">Uncharacterized protein</fullName>
    </submittedName>
</protein>
<accession>A0A8J2ZSX1</accession>
<comment type="caution">
    <text evidence="1">The sequence shown here is derived from an EMBL/GenBank/DDBJ whole genome shotgun (WGS) entry which is preliminary data.</text>
</comment>
<name>A0A8J2ZSX1_9BACL</name>
<dbReference type="AlphaFoldDB" id="A0A8J2ZSX1"/>
<dbReference type="EMBL" id="BMFV01000002">
    <property type="protein sequence ID" value="GGH75467.1"/>
    <property type="molecule type" value="Genomic_DNA"/>
</dbReference>
<dbReference type="Proteomes" id="UP000656813">
    <property type="component" value="Unassembled WGS sequence"/>
</dbReference>
<reference evidence="1" key="2">
    <citation type="submission" date="2020-09" db="EMBL/GenBank/DDBJ databases">
        <authorList>
            <person name="Sun Q."/>
            <person name="Zhou Y."/>
        </authorList>
    </citation>
    <scope>NUCLEOTIDE SEQUENCE</scope>
    <source>
        <strain evidence="1">CGMCC 1.12777</strain>
    </source>
</reference>
<gene>
    <name evidence="1" type="ORF">GCM10007096_04730</name>
</gene>
<sequence>MKFMDKVNIRKNFGGRIFSQEKFVYISEGTKKREMKNVATTD</sequence>
<evidence type="ECO:0000313" key="1">
    <source>
        <dbReference type="EMBL" id="GGH75467.1"/>
    </source>
</evidence>
<evidence type="ECO:0000313" key="2">
    <source>
        <dbReference type="Proteomes" id="UP000656813"/>
    </source>
</evidence>